<evidence type="ECO:0000256" key="2">
    <source>
        <dbReference type="ARBA" id="ARBA00022473"/>
    </source>
</evidence>
<protein>
    <submittedName>
        <fullName evidence="5">Uncharacterized protein</fullName>
    </submittedName>
</protein>
<gene>
    <name evidence="5" type="ORF">AXF42_Ash021566</name>
</gene>
<keyword evidence="3" id="KW-0539">Nucleus</keyword>
<evidence type="ECO:0000256" key="3">
    <source>
        <dbReference type="ARBA" id="ARBA00023242"/>
    </source>
</evidence>
<dbReference type="Proteomes" id="UP000236161">
    <property type="component" value="Unassembled WGS sequence"/>
</dbReference>
<dbReference type="GO" id="GO:0005634">
    <property type="term" value="C:nucleus"/>
    <property type="evidence" value="ECO:0007669"/>
    <property type="project" value="UniProtKB-SubCell"/>
</dbReference>
<evidence type="ECO:0000256" key="1">
    <source>
        <dbReference type="ARBA" id="ARBA00004123"/>
    </source>
</evidence>
<accession>A0A2H9ZV14</accession>
<dbReference type="PANTHER" id="PTHR12972:SF0">
    <property type="entry name" value="PROTEIN DOWNSTREAM NEIGHBOR OF SON"/>
    <property type="match status" value="1"/>
</dbReference>
<comment type="subcellular location">
    <subcellularLocation>
        <location evidence="1">Nucleus</location>
    </subcellularLocation>
</comment>
<dbReference type="GO" id="GO:0033260">
    <property type="term" value="P:nuclear DNA replication"/>
    <property type="evidence" value="ECO:0007669"/>
    <property type="project" value="TreeGrafter"/>
</dbReference>
<sequence length="189" mass="21348">MTNGMKKNESAKVPRYINTRVDDIYPVRKSTDRCKVLFGKDKAKKQDTIVNEMPRSPRCAFVVDHETVVSRCTADVPKSEHPESSAMGIEVQGFRRIEKCSQNALRNVVEIHLGNEKPSDFAKEKALKVLVARDKSAKHSSSVDSFIKDYDHPSSTKFFPEFQVPGNKVPLDFTLKSAFRLISSSSVKW</sequence>
<reference evidence="5 6" key="1">
    <citation type="journal article" date="2017" name="Nature">
        <title>The Apostasia genome and the evolution of orchids.</title>
        <authorList>
            <person name="Zhang G.Q."/>
            <person name="Liu K.W."/>
            <person name="Li Z."/>
            <person name="Lohaus R."/>
            <person name="Hsiao Y.Y."/>
            <person name="Niu S.C."/>
            <person name="Wang J.Y."/>
            <person name="Lin Y.C."/>
            <person name="Xu Q."/>
            <person name="Chen L.J."/>
            <person name="Yoshida K."/>
            <person name="Fujiwara S."/>
            <person name="Wang Z.W."/>
            <person name="Zhang Y.Q."/>
            <person name="Mitsuda N."/>
            <person name="Wang M."/>
            <person name="Liu G.H."/>
            <person name="Pecoraro L."/>
            <person name="Huang H.X."/>
            <person name="Xiao X.J."/>
            <person name="Lin M."/>
            <person name="Wu X.Y."/>
            <person name="Wu W.L."/>
            <person name="Chen Y.Y."/>
            <person name="Chang S.B."/>
            <person name="Sakamoto S."/>
            <person name="Ohme-Takagi M."/>
            <person name="Yagi M."/>
            <person name="Zeng S.J."/>
            <person name="Shen C.Y."/>
            <person name="Yeh C.M."/>
            <person name="Luo Y.B."/>
            <person name="Tsai W.C."/>
            <person name="Van de Peer Y."/>
            <person name="Liu Z.J."/>
        </authorList>
    </citation>
    <scope>NUCLEOTIDE SEQUENCE [LARGE SCALE GENOMIC DNA]</scope>
    <source>
        <strain evidence="6">cv. Shenzhen</strain>
        <tissue evidence="5">Stem</tissue>
    </source>
</reference>
<dbReference type="EMBL" id="KZ453604">
    <property type="protein sequence ID" value="PKA47118.1"/>
    <property type="molecule type" value="Genomic_DNA"/>
</dbReference>
<dbReference type="OrthoDB" id="534063at2759"/>
<comment type="similarity">
    <text evidence="4">Belongs to the DONSON family.</text>
</comment>
<evidence type="ECO:0000256" key="4">
    <source>
        <dbReference type="ARBA" id="ARBA00025806"/>
    </source>
</evidence>
<dbReference type="InterPro" id="IPR024861">
    <property type="entry name" value="Donson"/>
</dbReference>
<evidence type="ECO:0000313" key="5">
    <source>
        <dbReference type="EMBL" id="PKA47118.1"/>
    </source>
</evidence>
<name>A0A2H9ZV14_9ASPA</name>
<dbReference type="STRING" id="1088818.A0A2H9ZV14"/>
<keyword evidence="2" id="KW-0217">Developmental protein</keyword>
<keyword evidence="6" id="KW-1185">Reference proteome</keyword>
<organism evidence="5 6">
    <name type="scientific">Apostasia shenzhenica</name>
    <dbReference type="NCBI Taxonomy" id="1088818"/>
    <lineage>
        <taxon>Eukaryota</taxon>
        <taxon>Viridiplantae</taxon>
        <taxon>Streptophyta</taxon>
        <taxon>Embryophyta</taxon>
        <taxon>Tracheophyta</taxon>
        <taxon>Spermatophyta</taxon>
        <taxon>Magnoliopsida</taxon>
        <taxon>Liliopsida</taxon>
        <taxon>Asparagales</taxon>
        <taxon>Orchidaceae</taxon>
        <taxon>Apostasioideae</taxon>
        <taxon>Apostasia</taxon>
    </lineage>
</organism>
<dbReference type="AlphaFoldDB" id="A0A2H9ZV14"/>
<dbReference type="PANTHER" id="PTHR12972">
    <property type="entry name" value="DOWNSTREAM NEIGHBOR OF SON"/>
    <property type="match status" value="1"/>
</dbReference>
<proteinExistence type="inferred from homology"/>
<evidence type="ECO:0000313" key="6">
    <source>
        <dbReference type="Proteomes" id="UP000236161"/>
    </source>
</evidence>